<dbReference type="Pfam" id="PF00254">
    <property type="entry name" value="FKBP_C"/>
    <property type="match status" value="1"/>
</dbReference>
<evidence type="ECO:0000259" key="8">
    <source>
        <dbReference type="PROSITE" id="PS50059"/>
    </source>
</evidence>
<feature type="domain" description="PPIase FKBP-type" evidence="8">
    <location>
        <begin position="61"/>
        <end position="148"/>
    </location>
</feature>
<keyword evidence="7" id="KW-1133">Transmembrane helix</keyword>
<dbReference type="SUPFAM" id="SSF54534">
    <property type="entry name" value="FKBP-like"/>
    <property type="match status" value="1"/>
</dbReference>
<comment type="catalytic activity">
    <reaction evidence="1 5 6">
        <text>[protein]-peptidylproline (omega=180) = [protein]-peptidylproline (omega=0)</text>
        <dbReference type="Rhea" id="RHEA:16237"/>
        <dbReference type="Rhea" id="RHEA-COMP:10747"/>
        <dbReference type="Rhea" id="RHEA-COMP:10748"/>
        <dbReference type="ChEBI" id="CHEBI:83833"/>
        <dbReference type="ChEBI" id="CHEBI:83834"/>
        <dbReference type="EC" id="5.2.1.8"/>
    </reaction>
</comment>
<accession>I3C1R8</accession>
<dbReference type="AlphaFoldDB" id="I3C1R8"/>
<evidence type="ECO:0000256" key="6">
    <source>
        <dbReference type="RuleBase" id="RU003915"/>
    </source>
</evidence>
<dbReference type="EC" id="5.2.1.8" evidence="6"/>
<dbReference type="EMBL" id="JH651379">
    <property type="protein sequence ID" value="EIJ37561.1"/>
    <property type="molecule type" value="Genomic_DNA"/>
</dbReference>
<dbReference type="PANTHER" id="PTHR43811:SF19">
    <property type="entry name" value="39 KDA FK506-BINDING NUCLEAR PROTEIN"/>
    <property type="match status" value="1"/>
</dbReference>
<evidence type="ECO:0000256" key="2">
    <source>
        <dbReference type="ARBA" id="ARBA00006577"/>
    </source>
</evidence>
<evidence type="ECO:0000256" key="1">
    <source>
        <dbReference type="ARBA" id="ARBA00000971"/>
    </source>
</evidence>
<sequence>MNLSCQKKIFLNGLLNIFLYVLIVLTLNNCKSHEESTYIQTSSGLQYRILKKGTGEKAVKGQEVLVHETMSYRNDSLLFDSRTLPNPVRIKIGASQAIDGVDEALIGMKIGEIKKLIIPPKLSKRSGEHKFPHPDSILVYKVELIDILK</sequence>
<protein>
    <recommendedName>
        <fullName evidence="6">Peptidyl-prolyl cis-trans isomerase</fullName>
        <ecNumber evidence="6">5.2.1.8</ecNumber>
    </recommendedName>
</protein>
<dbReference type="Proteomes" id="UP000004690">
    <property type="component" value="Unassembled WGS sequence"/>
</dbReference>
<dbReference type="HOGENOM" id="CLU_1747184_0_0_10"/>
<dbReference type="InterPro" id="IPR046357">
    <property type="entry name" value="PPIase_dom_sf"/>
</dbReference>
<reference evidence="9 10" key="1">
    <citation type="submission" date="2012-02" db="EMBL/GenBank/DDBJ databases">
        <title>Improved High-Quality Draft genome of Joostella marina DSM 19592.</title>
        <authorList>
            <consortium name="US DOE Joint Genome Institute (JGI-PGF)"/>
            <person name="Lucas S."/>
            <person name="Copeland A."/>
            <person name="Lapidus A."/>
            <person name="Bruce D."/>
            <person name="Goodwin L."/>
            <person name="Pitluck S."/>
            <person name="Peters L."/>
            <person name="Chertkov O."/>
            <person name="Ovchinnikova G."/>
            <person name="Kyrpides N."/>
            <person name="Mavromatis K."/>
            <person name="Detter J.C."/>
            <person name="Han C."/>
            <person name="Land M."/>
            <person name="Hauser L."/>
            <person name="Markowitz V."/>
            <person name="Cheng J.-F."/>
            <person name="Hugenholtz P."/>
            <person name="Woyke T."/>
            <person name="Wu D."/>
            <person name="Tindall B."/>
            <person name="Brambilla E."/>
            <person name="Klenk H.-P."/>
            <person name="Eisen J.A."/>
        </authorList>
    </citation>
    <scope>NUCLEOTIDE SEQUENCE [LARGE SCALE GENOMIC DNA]</scope>
    <source>
        <strain evidence="9 10">DSM 19592</strain>
    </source>
</reference>
<dbReference type="PANTHER" id="PTHR43811">
    <property type="entry name" value="FKBP-TYPE PEPTIDYL-PROLYL CIS-TRANS ISOMERASE FKPA"/>
    <property type="match status" value="1"/>
</dbReference>
<dbReference type="RefSeq" id="WP_008610552.1">
    <property type="nucleotide sequence ID" value="NZ_JH651379.1"/>
</dbReference>
<proteinExistence type="inferred from homology"/>
<evidence type="ECO:0000256" key="4">
    <source>
        <dbReference type="ARBA" id="ARBA00023235"/>
    </source>
</evidence>
<evidence type="ECO:0000313" key="10">
    <source>
        <dbReference type="Proteomes" id="UP000004690"/>
    </source>
</evidence>
<keyword evidence="4 5" id="KW-0413">Isomerase</keyword>
<dbReference type="OrthoDB" id="951410at2"/>
<comment type="similarity">
    <text evidence="2 6">Belongs to the FKBP-type PPIase family.</text>
</comment>
<keyword evidence="7" id="KW-0472">Membrane</keyword>
<dbReference type="Gene3D" id="3.10.50.40">
    <property type="match status" value="1"/>
</dbReference>
<dbReference type="PROSITE" id="PS50059">
    <property type="entry name" value="FKBP_PPIASE"/>
    <property type="match status" value="1"/>
</dbReference>
<feature type="transmembrane region" description="Helical" evidence="7">
    <location>
        <begin position="9"/>
        <end position="27"/>
    </location>
</feature>
<gene>
    <name evidence="9" type="ORF">JoomaDRAFT_0513</name>
</gene>
<organism evidence="9 10">
    <name type="scientific">Galbibacter orientalis DSM 19592</name>
    <dbReference type="NCBI Taxonomy" id="926559"/>
    <lineage>
        <taxon>Bacteria</taxon>
        <taxon>Pseudomonadati</taxon>
        <taxon>Bacteroidota</taxon>
        <taxon>Flavobacteriia</taxon>
        <taxon>Flavobacteriales</taxon>
        <taxon>Flavobacteriaceae</taxon>
        <taxon>Galbibacter</taxon>
    </lineage>
</organism>
<keyword evidence="10" id="KW-1185">Reference proteome</keyword>
<name>I3C1R8_9FLAO</name>
<dbReference type="InterPro" id="IPR001179">
    <property type="entry name" value="PPIase_FKBP_dom"/>
</dbReference>
<evidence type="ECO:0000256" key="3">
    <source>
        <dbReference type="ARBA" id="ARBA00023110"/>
    </source>
</evidence>
<evidence type="ECO:0000256" key="7">
    <source>
        <dbReference type="SAM" id="Phobius"/>
    </source>
</evidence>
<keyword evidence="3 5" id="KW-0697">Rotamase</keyword>
<dbReference type="eggNOG" id="COG0545">
    <property type="taxonomic scope" value="Bacteria"/>
</dbReference>
<keyword evidence="7" id="KW-0812">Transmembrane</keyword>
<evidence type="ECO:0000313" key="9">
    <source>
        <dbReference type="EMBL" id="EIJ37561.1"/>
    </source>
</evidence>
<dbReference type="STRING" id="926559.JoomaDRAFT_0513"/>
<dbReference type="GO" id="GO:0003755">
    <property type="term" value="F:peptidyl-prolyl cis-trans isomerase activity"/>
    <property type="evidence" value="ECO:0007669"/>
    <property type="project" value="UniProtKB-UniRule"/>
</dbReference>
<evidence type="ECO:0000256" key="5">
    <source>
        <dbReference type="PROSITE-ProRule" id="PRU00277"/>
    </source>
</evidence>